<evidence type="ECO:0000313" key="3">
    <source>
        <dbReference type="EMBL" id="CAI3979967.1"/>
    </source>
</evidence>
<feature type="coiled-coil region" evidence="1">
    <location>
        <begin position="166"/>
        <end position="242"/>
    </location>
</feature>
<name>A0A9P1BUL9_9DINO</name>
<comment type="caution">
    <text evidence="3">The sequence shown here is derived from an EMBL/GenBank/DDBJ whole genome shotgun (WGS) entry which is preliminary data.</text>
</comment>
<dbReference type="EMBL" id="CAMXCT030000527">
    <property type="protein sequence ID" value="CAL4767279.1"/>
    <property type="molecule type" value="Genomic_DNA"/>
</dbReference>
<dbReference type="EMBL" id="CAMXCT020000527">
    <property type="protein sequence ID" value="CAL1133342.1"/>
    <property type="molecule type" value="Genomic_DNA"/>
</dbReference>
<keyword evidence="5" id="KW-1185">Reference proteome</keyword>
<keyword evidence="1" id="KW-0175">Coiled coil</keyword>
<reference evidence="4 5" key="2">
    <citation type="submission" date="2024-05" db="EMBL/GenBank/DDBJ databases">
        <authorList>
            <person name="Chen Y."/>
            <person name="Shah S."/>
            <person name="Dougan E. K."/>
            <person name="Thang M."/>
            <person name="Chan C."/>
        </authorList>
    </citation>
    <scope>NUCLEOTIDE SEQUENCE [LARGE SCALE GENOMIC DNA]</scope>
</reference>
<proteinExistence type="predicted"/>
<feature type="compositionally biased region" description="Acidic residues" evidence="2">
    <location>
        <begin position="86"/>
        <end position="113"/>
    </location>
</feature>
<evidence type="ECO:0000313" key="4">
    <source>
        <dbReference type="EMBL" id="CAL4767279.1"/>
    </source>
</evidence>
<dbReference type="AlphaFoldDB" id="A0A9P1BUL9"/>
<dbReference type="OrthoDB" id="10468591at2759"/>
<dbReference type="Proteomes" id="UP001152797">
    <property type="component" value="Unassembled WGS sequence"/>
</dbReference>
<gene>
    <name evidence="3" type="ORF">C1SCF055_LOCUS7884</name>
</gene>
<evidence type="ECO:0000256" key="1">
    <source>
        <dbReference type="SAM" id="Coils"/>
    </source>
</evidence>
<accession>A0A9P1BUL9</accession>
<evidence type="ECO:0000256" key="2">
    <source>
        <dbReference type="SAM" id="MobiDB-lite"/>
    </source>
</evidence>
<sequence>MATFASRRCRGIFRAARAVMGFAFLFGATALNEAWVPGRISAARRSRESVARGDGAREESQELMDQLADDMDELMKLLQEGKTEGDDSSEDSNEDSSESDVDMVDGDVDDLEASPETSEAALVTVDTEAAQAISCLDVSGLRRVPGSANEYIVTTQQLQSIVNSKVQQFTAVIKGFEKYIEELEQELESTETELEEKDATLQVENERRQALEAELLTLKGRAEEMEQQLADAQQDRSGTRARVFLIVSLCLRLRSVYICATCICMHFFSLVDIFNMW</sequence>
<organism evidence="3">
    <name type="scientific">Cladocopium goreaui</name>
    <dbReference type="NCBI Taxonomy" id="2562237"/>
    <lineage>
        <taxon>Eukaryota</taxon>
        <taxon>Sar</taxon>
        <taxon>Alveolata</taxon>
        <taxon>Dinophyceae</taxon>
        <taxon>Suessiales</taxon>
        <taxon>Symbiodiniaceae</taxon>
        <taxon>Cladocopium</taxon>
    </lineage>
</organism>
<evidence type="ECO:0000313" key="5">
    <source>
        <dbReference type="Proteomes" id="UP001152797"/>
    </source>
</evidence>
<dbReference type="EMBL" id="CAMXCT010000527">
    <property type="protein sequence ID" value="CAI3979967.1"/>
    <property type="molecule type" value="Genomic_DNA"/>
</dbReference>
<reference evidence="3" key="1">
    <citation type="submission" date="2022-10" db="EMBL/GenBank/DDBJ databases">
        <authorList>
            <person name="Chen Y."/>
            <person name="Dougan E. K."/>
            <person name="Chan C."/>
            <person name="Rhodes N."/>
            <person name="Thang M."/>
        </authorList>
    </citation>
    <scope>NUCLEOTIDE SEQUENCE</scope>
</reference>
<protein>
    <submittedName>
        <fullName evidence="4">NADPH:quinone oxidoreductase 1</fullName>
    </submittedName>
</protein>
<feature type="region of interest" description="Disordered" evidence="2">
    <location>
        <begin position="81"/>
        <end position="118"/>
    </location>
</feature>